<dbReference type="InterPro" id="IPR008979">
    <property type="entry name" value="Galactose-bd-like_sf"/>
</dbReference>
<keyword evidence="1" id="KW-0645">Protease</keyword>
<dbReference type="Pfam" id="PF18962">
    <property type="entry name" value="Por_Secre_tail"/>
    <property type="match status" value="1"/>
</dbReference>
<evidence type="ECO:0000313" key="6">
    <source>
        <dbReference type="Proteomes" id="UP001501153"/>
    </source>
</evidence>
<organism evidence="5 6">
    <name type="scientific">Hymenobacter saemangeumensis</name>
    <dbReference type="NCBI Taxonomy" id="1084522"/>
    <lineage>
        <taxon>Bacteria</taxon>
        <taxon>Pseudomonadati</taxon>
        <taxon>Bacteroidota</taxon>
        <taxon>Cytophagia</taxon>
        <taxon>Cytophagales</taxon>
        <taxon>Hymenobacteraceae</taxon>
        <taxon>Hymenobacter</taxon>
    </lineage>
</organism>
<dbReference type="NCBIfam" id="TIGR04183">
    <property type="entry name" value="Por_Secre_tail"/>
    <property type="match status" value="1"/>
</dbReference>
<dbReference type="PROSITE" id="PS51829">
    <property type="entry name" value="P_HOMO_B"/>
    <property type="match status" value="1"/>
</dbReference>
<dbReference type="Gene3D" id="3.40.390.10">
    <property type="entry name" value="Collagenase (Catalytic Domain)"/>
    <property type="match status" value="1"/>
</dbReference>
<dbReference type="SUPFAM" id="SSF49785">
    <property type="entry name" value="Galactose-binding domain-like"/>
    <property type="match status" value="1"/>
</dbReference>
<protein>
    <recommendedName>
        <fullName evidence="7">T9SS type A sorting domain-containing protein</fullName>
    </recommendedName>
</protein>
<dbReference type="Gene3D" id="2.60.120.260">
    <property type="entry name" value="Galactose-binding domain-like"/>
    <property type="match status" value="1"/>
</dbReference>
<evidence type="ECO:0000256" key="1">
    <source>
        <dbReference type="ARBA" id="ARBA00022670"/>
    </source>
</evidence>
<dbReference type="Gene3D" id="2.60.40.10">
    <property type="entry name" value="Immunoglobulins"/>
    <property type="match status" value="3"/>
</dbReference>
<dbReference type="InterPro" id="IPR036116">
    <property type="entry name" value="FN3_sf"/>
</dbReference>
<proteinExistence type="predicted"/>
<evidence type="ECO:0000313" key="5">
    <source>
        <dbReference type="EMBL" id="GAA4354294.1"/>
    </source>
</evidence>
<dbReference type="Pfam" id="PF13583">
    <property type="entry name" value="Reprolysin_4"/>
    <property type="match status" value="1"/>
</dbReference>
<evidence type="ECO:0000259" key="4">
    <source>
        <dbReference type="PROSITE" id="PS51829"/>
    </source>
</evidence>
<evidence type="ECO:0000259" key="3">
    <source>
        <dbReference type="PROSITE" id="PS50853"/>
    </source>
</evidence>
<sequence>MFQTLPVMPRSWQRIALAGLLTVVAPLGAMAQQVLWADNPHVPAEASSVTAALRTYRPIEVHMAAMRAALLPAPAEQGAGARNSNVVVSLPTPQGGSQRFRITQVPVMAPQLAAEYPSIKTYQGQGIDDPSAIARLDVSPNGFHAMVIGAQGTFYIDPARRFGDDVHHLVFSKSAMNTAVVGFRCLMSDDTDTPNTPRATAPVVLQRQPNGTQLKTYRLALACTPEYANTYGGTVMGALAGMVASVNRVSGVYEKEIAVRLVLVNNNSSLVFTNGGPNVPNPTYTNSSGSQMLNQNQQNIDRVIGNANYDIGHVFSTGGGGIAQKPSVCINSGKARGVTGLPNPRGDAFDIDFVAHEMGHQFNGNHTFNASTAGNCTGPNGTRAEVAAYEPGSGTTIMAYAGICSPEDVQNYSDPYFHSHSFDEILFHINGAGNCGVVTATNNSVPVPNAGPNRVIPARTPFMLTGSATDADGDALTYEWQQFDRTPNLTSINNPTGNAPLFRAFAPTTSPTRVFPRMSDIVNNTATLGERLPTYSRTMNFRFIARDNRVGGGGVDYAANQVEVVATAGPFLVMQPNTSNIIWQAGAPAQVSWDVAGTTAAPISAANVDILLSTDGGYTYPITLLSNTPNDGAQAITVPLSTPATTTARVMVRATANGFFDISNQNFVIEGNNGPTFFLAPAATTTPLSACAGAAATTSVNVGQITGFTGAVTLSAANLPAGITVTYGSTTIQAGNNTNATISAAPGTAAGTYFLTLTGVSGSTTHSTSLSFTVQPAATAAAVAQSPNAQGSATTAYRPRFVWTAVPNAVTYELEVSTSATFAAGATVFGGPITGLTTNSYQPTMALSPSTTYYWRVRAVSPCATAPYSATQTFRTGVQACNTTVATNVPRTVLANAGASATSIITISSSERVSEVRLSNLTITHPNVSDLEIKLRNPQNVEVVVLAPGTCPNTANISINLDDLAANAIACPISTGATARPANPLVALAGNTAAGNWTLTITNMATTGTARLTAWSLELCTLSEPPAAPDVLQVSNGTRNNSGTTVEAFWATSNTAGGTPTYYELQRSFGTNQNFALLATLAIPSQATTTDGAYSDFVTVSGRYFYRVRACNSAGCSAWTNEANALGTQKSTEQMGIAVYPNPSTGLFNVSIDNAQRGAVAISVTDALGRTVASTQLSKNGAALQHSLDLSKLAPGVYQLHIALPEGTAVQRLLKQ</sequence>
<dbReference type="Proteomes" id="UP001501153">
    <property type="component" value="Unassembled WGS sequence"/>
</dbReference>
<dbReference type="InterPro" id="IPR013783">
    <property type="entry name" value="Ig-like_fold"/>
</dbReference>
<feature type="domain" description="P/Homo B" evidence="4">
    <location>
        <begin position="876"/>
        <end position="1025"/>
    </location>
</feature>
<dbReference type="SUPFAM" id="SSF55486">
    <property type="entry name" value="Metalloproteases ('zincins'), catalytic domain"/>
    <property type="match status" value="1"/>
</dbReference>
<dbReference type="InterPro" id="IPR002884">
    <property type="entry name" value="P_dom"/>
</dbReference>
<evidence type="ECO:0000256" key="2">
    <source>
        <dbReference type="ARBA" id="ARBA00022801"/>
    </source>
</evidence>
<keyword evidence="6" id="KW-1185">Reference proteome</keyword>
<dbReference type="InterPro" id="IPR003961">
    <property type="entry name" value="FN3_dom"/>
</dbReference>
<dbReference type="PROSITE" id="PS50853">
    <property type="entry name" value="FN3"/>
    <property type="match status" value="1"/>
</dbReference>
<evidence type="ECO:0008006" key="7">
    <source>
        <dbReference type="Google" id="ProtNLM"/>
    </source>
</evidence>
<dbReference type="InterPro" id="IPR024079">
    <property type="entry name" value="MetalloPept_cat_dom_sf"/>
</dbReference>
<dbReference type="EMBL" id="BAABGZ010000016">
    <property type="protein sequence ID" value="GAA4354294.1"/>
    <property type="molecule type" value="Genomic_DNA"/>
</dbReference>
<dbReference type="SUPFAM" id="SSF49265">
    <property type="entry name" value="Fibronectin type III"/>
    <property type="match status" value="1"/>
</dbReference>
<dbReference type="Pfam" id="PF01483">
    <property type="entry name" value="P_proprotein"/>
    <property type="match status" value="1"/>
</dbReference>
<name>A0ABP8I9M9_9BACT</name>
<reference evidence="6" key="1">
    <citation type="journal article" date="2019" name="Int. J. Syst. Evol. Microbiol.">
        <title>The Global Catalogue of Microorganisms (GCM) 10K type strain sequencing project: providing services to taxonomists for standard genome sequencing and annotation.</title>
        <authorList>
            <consortium name="The Broad Institute Genomics Platform"/>
            <consortium name="The Broad Institute Genome Sequencing Center for Infectious Disease"/>
            <person name="Wu L."/>
            <person name="Ma J."/>
        </authorList>
    </citation>
    <scope>NUCLEOTIDE SEQUENCE [LARGE SCALE GENOMIC DNA]</scope>
    <source>
        <strain evidence="6">JCM 17923</strain>
    </source>
</reference>
<comment type="caution">
    <text evidence="5">The sequence shown here is derived from an EMBL/GenBank/DDBJ whole genome shotgun (WGS) entry which is preliminary data.</text>
</comment>
<keyword evidence="2" id="KW-0378">Hydrolase</keyword>
<feature type="domain" description="Fibronectin type-III" evidence="3">
    <location>
        <begin position="1028"/>
        <end position="1131"/>
    </location>
</feature>
<accession>A0ABP8I9M9</accession>
<dbReference type="InterPro" id="IPR026444">
    <property type="entry name" value="Secre_tail"/>
</dbReference>
<gene>
    <name evidence="5" type="ORF">GCM10023185_15930</name>
</gene>